<keyword evidence="7" id="KW-0472">Membrane</keyword>
<dbReference type="InterPro" id="IPR050093">
    <property type="entry name" value="ABC_SmlMolc_Importer"/>
</dbReference>
<evidence type="ECO:0000256" key="3">
    <source>
        <dbReference type="ARBA" id="ARBA00022475"/>
    </source>
</evidence>
<comment type="caution">
    <text evidence="9">The sequence shown here is derived from an EMBL/GenBank/DDBJ whole genome shotgun (WGS) entry which is preliminary data.</text>
</comment>
<keyword evidence="2" id="KW-0813">Transport</keyword>
<dbReference type="Pfam" id="PF13379">
    <property type="entry name" value="NMT1_2"/>
    <property type="match status" value="1"/>
</dbReference>
<keyword evidence="10" id="KW-1185">Reference proteome</keyword>
<evidence type="ECO:0000256" key="5">
    <source>
        <dbReference type="ARBA" id="ARBA00022741"/>
    </source>
</evidence>
<dbReference type="Gene3D" id="3.40.50.300">
    <property type="entry name" value="P-loop containing nucleotide triphosphate hydrolases"/>
    <property type="match status" value="1"/>
</dbReference>
<dbReference type="InterPro" id="IPR027417">
    <property type="entry name" value="P-loop_NTPase"/>
</dbReference>
<evidence type="ECO:0000256" key="4">
    <source>
        <dbReference type="ARBA" id="ARBA00022519"/>
    </source>
</evidence>
<keyword evidence="4" id="KW-0997">Cell inner membrane</keyword>
<evidence type="ECO:0000313" key="10">
    <source>
        <dbReference type="Proteomes" id="UP000675163"/>
    </source>
</evidence>
<dbReference type="SUPFAM" id="SSF52540">
    <property type="entry name" value="P-loop containing nucleoside triphosphate hydrolases"/>
    <property type="match status" value="1"/>
</dbReference>
<dbReference type="Proteomes" id="UP000675163">
    <property type="component" value="Unassembled WGS sequence"/>
</dbReference>
<dbReference type="EMBL" id="JAFIDA010000001">
    <property type="protein sequence ID" value="MBP1326750.1"/>
    <property type="molecule type" value="Genomic_DNA"/>
</dbReference>
<dbReference type="GO" id="GO:0005524">
    <property type="term" value="F:ATP binding"/>
    <property type="evidence" value="ECO:0007669"/>
    <property type="project" value="UniProtKB-KW"/>
</dbReference>
<organism evidence="9 10">
    <name type="scientific">Leucobacter exalbidus</name>
    <dbReference type="NCBI Taxonomy" id="662960"/>
    <lineage>
        <taxon>Bacteria</taxon>
        <taxon>Bacillati</taxon>
        <taxon>Actinomycetota</taxon>
        <taxon>Actinomycetes</taxon>
        <taxon>Micrococcales</taxon>
        <taxon>Microbacteriaceae</taxon>
        <taxon>Leucobacter</taxon>
    </lineage>
</organism>
<dbReference type="SMART" id="SM00382">
    <property type="entry name" value="AAA"/>
    <property type="match status" value="1"/>
</dbReference>
<dbReference type="InterPro" id="IPR017871">
    <property type="entry name" value="ABC_transporter-like_CS"/>
</dbReference>
<keyword evidence="3" id="KW-1003">Cell membrane</keyword>
<dbReference type="InterPro" id="IPR003439">
    <property type="entry name" value="ABC_transporter-like_ATP-bd"/>
</dbReference>
<evidence type="ECO:0000256" key="1">
    <source>
        <dbReference type="ARBA" id="ARBA00004533"/>
    </source>
</evidence>
<dbReference type="InterPro" id="IPR003593">
    <property type="entry name" value="AAA+_ATPase"/>
</dbReference>
<dbReference type="PROSITE" id="PS50893">
    <property type="entry name" value="ABC_TRANSPORTER_2"/>
    <property type="match status" value="1"/>
</dbReference>
<dbReference type="PROSITE" id="PS00211">
    <property type="entry name" value="ABC_TRANSPORTER_1"/>
    <property type="match status" value="1"/>
</dbReference>
<dbReference type="PANTHER" id="PTHR42781:SF4">
    <property type="entry name" value="SPERMIDINE_PUTRESCINE IMPORT ATP-BINDING PROTEIN POTA"/>
    <property type="match status" value="1"/>
</dbReference>
<name>A0A940PV18_9MICO</name>
<keyword evidence="6" id="KW-0067">ATP-binding</keyword>
<dbReference type="Gene3D" id="3.40.190.10">
    <property type="entry name" value="Periplasmic binding protein-like II"/>
    <property type="match status" value="2"/>
</dbReference>
<keyword evidence="5" id="KW-0547">Nucleotide-binding</keyword>
<sequence length="669" mass="71153">MTQRKPDAQPIAALRGVNLTLGHNAILKDLTLDVRRGELLTIVGPSGAGKSTLLSLLTGLLQPTSGEVDRPEAHGGSTRLVFQQPRLLPWRTAAENIRLGLEFKANGGRGLGHAHDADNRVETLLTELGIGELGDRMPKELSGGQAQRVAIARAVAADPTLLLLDEPFSALDSLTRTDTQQWLREVHQKLGLSTVLVTHDLAEAIRLGDRVVVLKPGGATEVFDASSGDHVALEQKLLLSFSGFASEEKESAPAERTAARVPKQRSRREILTVAGAGALIALPVIASAFANRSSASASTSAQAQGADPGDASEPAENTELRLGYLPITDAAPLLIAHDSGAFAERGIQTPEPTLFRSWASLVEALQGGSIDVAHLLMPLAMQLRYEAKVPVKVLAWNHVNGSALTVRHEVDDVASLAGTTVAIPGWYSIHNVVLQQQLRAAGLTAVINTPPSQEAGTVQLTVLAPADMPVALSNGSIAGYIVAEPFCAVAEAQESGKILRFTGDVWREHACCVTVVREDLIDERPELAQRVADAIVAAQRTILDDRAGAAARLSEGGYLPQPAPVIAKVLIEHDDDHAAYAATGAVVHPEWEQPRIGFQPYAYPSYTERLVEELRLTKMDASTAWLDRVDAAAVHNDLVSTDINLRAVESAGGLASFGATASRQELLQP</sequence>
<dbReference type="RefSeq" id="WP_209705610.1">
    <property type="nucleotide sequence ID" value="NZ_JAFIDA010000001.1"/>
</dbReference>
<dbReference type="GO" id="GO:0005886">
    <property type="term" value="C:plasma membrane"/>
    <property type="evidence" value="ECO:0007669"/>
    <property type="project" value="UniProtKB-SubCell"/>
</dbReference>
<gene>
    <name evidence="9" type="ORF">JOF28_001982</name>
</gene>
<reference evidence="9" key="1">
    <citation type="submission" date="2021-02" db="EMBL/GenBank/DDBJ databases">
        <title>Sequencing the genomes of 1000 actinobacteria strains.</title>
        <authorList>
            <person name="Klenk H.-P."/>
        </authorList>
    </citation>
    <scope>NUCLEOTIDE SEQUENCE</scope>
    <source>
        <strain evidence="9">DSM 22850</strain>
    </source>
</reference>
<accession>A0A940PV18</accession>
<dbReference type="GO" id="GO:0016887">
    <property type="term" value="F:ATP hydrolysis activity"/>
    <property type="evidence" value="ECO:0007669"/>
    <property type="project" value="InterPro"/>
</dbReference>
<evidence type="ECO:0000256" key="2">
    <source>
        <dbReference type="ARBA" id="ARBA00022448"/>
    </source>
</evidence>
<evidence type="ECO:0000256" key="7">
    <source>
        <dbReference type="ARBA" id="ARBA00023136"/>
    </source>
</evidence>
<dbReference type="InterPro" id="IPR044527">
    <property type="entry name" value="NrtA/CpmA_ABC-bd_dom"/>
</dbReference>
<evidence type="ECO:0000313" key="9">
    <source>
        <dbReference type="EMBL" id="MBP1326750.1"/>
    </source>
</evidence>
<evidence type="ECO:0000256" key="6">
    <source>
        <dbReference type="ARBA" id="ARBA00022840"/>
    </source>
</evidence>
<dbReference type="CDD" id="cd13553">
    <property type="entry name" value="PBP2_NrtA_CpmA_like"/>
    <property type="match status" value="1"/>
</dbReference>
<dbReference type="SUPFAM" id="SSF53850">
    <property type="entry name" value="Periplasmic binding protein-like II"/>
    <property type="match status" value="1"/>
</dbReference>
<dbReference type="Pfam" id="PF00005">
    <property type="entry name" value="ABC_tran"/>
    <property type="match status" value="1"/>
</dbReference>
<protein>
    <submittedName>
        <fullName evidence="9">ABC-type nitrate/sulfonate/bicarbonate transport system ATPase subunit/ABC-type nitrate/sulfonate/bicarbonate transport system substrate-binding protein</fullName>
    </submittedName>
</protein>
<comment type="subcellular location">
    <subcellularLocation>
        <location evidence="1">Cell inner membrane</location>
    </subcellularLocation>
</comment>
<dbReference type="PANTHER" id="PTHR42781">
    <property type="entry name" value="SPERMIDINE/PUTRESCINE IMPORT ATP-BINDING PROTEIN POTA"/>
    <property type="match status" value="1"/>
</dbReference>
<dbReference type="AlphaFoldDB" id="A0A940PV18"/>
<feature type="domain" description="ABC transporter" evidence="8">
    <location>
        <begin position="12"/>
        <end position="241"/>
    </location>
</feature>
<proteinExistence type="predicted"/>
<evidence type="ECO:0000259" key="8">
    <source>
        <dbReference type="PROSITE" id="PS50893"/>
    </source>
</evidence>